<feature type="domain" description="CAAX prenyl protease 2/Lysostaphin resistance protein A-like" evidence="2">
    <location>
        <begin position="2"/>
        <end position="89"/>
    </location>
</feature>
<keyword evidence="1" id="KW-0472">Membrane</keyword>
<feature type="transmembrane region" description="Helical" evidence="1">
    <location>
        <begin position="76"/>
        <end position="96"/>
    </location>
</feature>
<reference evidence="3 4" key="1">
    <citation type="submission" date="2022-06" db="EMBL/GenBank/DDBJ databases">
        <title>Halogeometricum sp. a new haloarchaeum isolate from saline soil.</title>
        <authorList>
            <person name="Strakova D."/>
            <person name="Galisteo C."/>
            <person name="Sanchez-Porro C."/>
            <person name="Ventosa A."/>
        </authorList>
    </citation>
    <scope>NUCLEOTIDE SEQUENCE [LARGE SCALE GENOMIC DNA]</scope>
    <source>
        <strain evidence="3 4">S1BR25-6</strain>
    </source>
</reference>
<keyword evidence="4" id="KW-1185">Reference proteome</keyword>
<dbReference type="GO" id="GO:0008237">
    <property type="term" value="F:metallopeptidase activity"/>
    <property type="evidence" value="ECO:0007669"/>
    <property type="project" value="UniProtKB-KW"/>
</dbReference>
<protein>
    <submittedName>
        <fullName evidence="3">CPBP family intramembrane metalloprotease</fullName>
    </submittedName>
</protein>
<keyword evidence="1" id="KW-0812">Transmembrane</keyword>
<dbReference type="Proteomes" id="UP001257060">
    <property type="component" value="Unassembled WGS sequence"/>
</dbReference>
<proteinExistence type="predicted"/>
<dbReference type="PANTHER" id="PTHR36435">
    <property type="entry name" value="SLR1288 PROTEIN"/>
    <property type="match status" value="1"/>
</dbReference>
<dbReference type="PANTHER" id="PTHR36435:SF1">
    <property type="entry name" value="CAAX AMINO TERMINAL PROTEASE FAMILY PROTEIN"/>
    <property type="match status" value="1"/>
</dbReference>
<dbReference type="Pfam" id="PF02517">
    <property type="entry name" value="Rce1-like"/>
    <property type="match status" value="1"/>
</dbReference>
<organism evidence="3 4">
    <name type="scientific">Halogeometricum salsisoli</name>
    <dbReference type="NCBI Taxonomy" id="2950536"/>
    <lineage>
        <taxon>Archaea</taxon>
        <taxon>Methanobacteriati</taxon>
        <taxon>Methanobacteriota</taxon>
        <taxon>Stenosarchaea group</taxon>
        <taxon>Halobacteria</taxon>
        <taxon>Halobacteriales</taxon>
        <taxon>Haloferacaceae</taxon>
        <taxon>Halogeometricum</taxon>
    </lineage>
</organism>
<feature type="transmembrane region" description="Helical" evidence="1">
    <location>
        <begin position="49"/>
        <end position="69"/>
    </location>
</feature>
<accession>A0ABU2GJP6</accession>
<evidence type="ECO:0000256" key="1">
    <source>
        <dbReference type="SAM" id="Phobius"/>
    </source>
</evidence>
<keyword evidence="1" id="KW-1133">Transmembrane helix</keyword>
<dbReference type="InterPro" id="IPR052710">
    <property type="entry name" value="CAAX_protease"/>
</dbReference>
<name>A0ABU2GJP6_9EURY</name>
<comment type="caution">
    <text evidence="3">The sequence shown here is derived from an EMBL/GenBank/DDBJ whole genome shotgun (WGS) entry which is preliminary data.</text>
</comment>
<evidence type="ECO:0000313" key="4">
    <source>
        <dbReference type="Proteomes" id="UP001257060"/>
    </source>
</evidence>
<sequence>MVLVAPAEEWLFRGVVQGRLRQGVGPTPAIAGSSLLFVSIHLANYSGSLLPVFAGASLIVVVGCVFGALSEYTDNLAVPIMTHATYNVVLLILSYMSI</sequence>
<evidence type="ECO:0000259" key="2">
    <source>
        <dbReference type="Pfam" id="PF02517"/>
    </source>
</evidence>
<keyword evidence="3" id="KW-0645">Protease</keyword>
<dbReference type="EMBL" id="JAMQOP010000005">
    <property type="protein sequence ID" value="MDS0301036.1"/>
    <property type="molecule type" value="Genomic_DNA"/>
</dbReference>
<dbReference type="InterPro" id="IPR003675">
    <property type="entry name" value="Rce1/LyrA-like_dom"/>
</dbReference>
<keyword evidence="3" id="KW-0482">Metalloprotease</keyword>
<keyword evidence="3" id="KW-0378">Hydrolase</keyword>
<gene>
    <name evidence="3" type="ORF">NDI76_20055</name>
</gene>
<evidence type="ECO:0000313" key="3">
    <source>
        <dbReference type="EMBL" id="MDS0301036.1"/>
    </source>
</evidence>